<evidence type="ECO:0000256" key="7">
    <source>
        <dbReference type="SAM" id="Phobius"/>
    </source>
</evidence>
<evidence type="ECO:0000256" key="3">
    <source>
        <dbReference type="ARBA" id="ARBA00022989"/>
    </source>
</evidence>
<accession>A0A0A1T4U1</accession>
<keyword evidence="2 7" id="KW-0812">Transmembrane</keyword>
<evidence type="ECO:0000259" key="8">
    <source>
        <dbReference type="Pfam" id="PF20684"/>
    </source>
</evidence>
<dbReference type="GO" id="GO:0016020">
    <property type="term" value="C:membrane"/>
    <property type="evidence" value="ECO:0007669"/>
    <property type="project" value="UniProtKB-SubCell"/>
</dbReference>
<evidence type="ECO:0000256" key="5">
    <source>
        <dbReference type="ARBA" id="ARBA00038359"/>
    </source>
</evidence>
<organism evidence="9 10">
    <name type="scientific">[Torrubiella] hemipterigena</name>
    <dbReference type="NCBI Taxonomy" id="1531966"/>
    <lineage>
        <taxon>Eukaryota</taxon>
        <taxon>Fungi</taxon>
        <taxon>Dikarya</taxon>
        <taxon>Ascomycota</taxon>
        <taxon>Pezizomycotina</taxon>
        <taxon>Sordariomycetes</taxon>
        <taxon>Hypocreomycetidae</taxon>
        <taxon>Hypocreales</taxon>
        <taxon>Clavicipitaceae</taxon>
        <taxon>Clavicipitaceae incertae sedis</taxon>
        <taxon>'Torrubiella' clade</taxon>
    </lineage>
</organism>
<dbReference type="PANTHER" id="PTHR33048:SF96">
    <property type="entry name" value="INTEGRAL MEMBRANE PROTEIN"/>
    <property type="match status" value="1"/>
</dbReference>
<sequence>MVAENRGPDLLAVNIVFCVIAGCIVILRCFTRIWLVRAFGVDDWLMVLASLFFLGYIVCSNSGIGYGTGQHKADLSTENFETAMKYWWFCYLFFSLCMVTSKLSFAWFLLRIVTKRIHAWTIYIAAMLTVVGGVAFFFVTLLQCHPISHYWNKSGQGSCISMDIIVALGYLYSVFSVITDFTFAVLPGFVIWHLNLQRRARFILIILIAMGCMASSAVVVRFAYIKNFKDEDFLWATTDIAIWTTLEMGLAISAASLSTLRPLAKIIGWKLGLTSQNTSPSQNYNPSARGFNGIRSPHPGDHVYIHSEVSQNATHFDARKSWALGTKVTAYAGHDKDEHEMDVTSGTESSERLAPTSSTNSASLVEEGKALPQYFLR</sequence>
<keyword evidence="3 7" id="KW-1133">Transmembrane helix</keyword>
<feature type="transmembrane region" description="Helical" evidence="7">
    <location>
        <begin position="240"/>
        <end position="260"/>
    </location>
</feature>
<dbReference type="AlphaFoldDB" id="A0A0A1T4U1"/>
<dbReference type="Proteomes" id="UP000039046">
    <property type="component" value="Unassembled WGS sequence"/>
</dbReference>
<comment type="similarity">
    <text evidence="5">Belongs to the SAT4 family.</text>
</comment>
<dbReference type="HOGENOM" id="CLU_028200_3_4_1"/>
<feature type="region of interest" description="Disordered" evidence="6">
    <location>
        <begin position="333"/>
        <end position="365"/>
    </location>
</feature>
<dbReference type="InterPro" id="IPR052337">
    <property type="entry name" value="SAT4-like"/>
</dbReference>
<evidence type="ECO:0000256" key="2">
    <source>
        <dbReference type="ARBA" id="ARBA00022692"/>
    </source>
</evidence>
<name>A0A0A1T4U1_9HYPO</name>
<dbReference type="PANTHER" id="PTHR33048">
    <property type="entry name" value="PTH11-LIKE INTEGRAL MEMBRANE PROTEIN (AFU_ORTHOLOGUE AFUA_5G11245)"/>
    <property type="match status" value="1"/>
</dbReference>
<dbReference type="PROSITE" id="PS51257">
    <property type="entry name" value="PROKAR_LIPOPROTEIN"/>
    <property type="match status" value="1"/>
</dbReference>
<feature type="transmembrane region" description="Helical" evidence="7">
    <location>
        <begin position="43"/>
        <end position="66"/>
    </location>
</feature>
<dbReference type="InterPro" id="IPR049326">
    <property type="entry name" value="Rhodopsin_dom_fungi"/>
</dbReference>
<comment type="subcellular location">
    <subcellularLocation>
        <location evidence="1">Membrane</location>
        <topology evidence="1">Multi-pass membrane protein</topology>
    </subcellularLocation>
</comment>
<protein>
    <recommendedName>
        <fullName evidence="8">Rhodopsin domain-containing protein</fullName>
    </recommendedName>
</protein>
<feature type="compositionally biased region" description="Basic and acidic residues" evidence="6">
    <location>
        <begin position="333"/>
        <end position="342"/>
    </location>
</feature>
<feature type="transmembrane region" description="Helical" evidence="7">
    <location>
        <begin position="12"/>
        <end position="31"/>
    </location>
</feature>
<feature type="transmembrane region" description="Helical" evidence="7">
    <location>
        <begin position="164"/>
        <end position="190"/>
    </location>
</feature>
<dbReference type="OrthoDB" id="3936451at2759"/>
<feature type="transmembrane region" description="Helical" evidence="7">
    <location>
        <begin position="202"/>
        <end position="225"/>
    </location>
</feature>
<feature type="transmembrane region" description="Helical" evidence="7">
    <location>
        <begin position="86"/>
        <end position="110"/>
    </location>
</feature>
<evidence type="ECO:0000313" key="9">
    <source>
        <dbReference type="EMBL" id="CEJ89839.1"/>
    </source>
</evidence>
<evidence type="ECO:0000256" key="4">
    <source>
        <dbReference type="ARBA" id="ARBA00023136"/>
    </source>
</evidence>
<gene>
    <name evidence="9" type="ORF">VHEMI05663</name>
</gene>
<keyword evidence="10" id="KW-1185">Reference proteome</keyword>
<proteinExistence type="inferred from homology"/>
<reference evidence="9 10" key="1">
    <citation type="journal article" date="2015" name="Genome Announc.">
        <title>Draft Genome Sequence and Gene Annotation of the Entomopathogenic Fungus Verticillium hemipterigenum.</title>
        <authorList>
            <person name="Horn F."/>
            <person name="Habel A."/>
            <person name="Scharf D.H."/>
            <person name="Dworschak J."/>
            <person name="Brakhage A.A."/>
            <person name="Guthke R."/>
            <person name="Hertweck C."/>
            <person name="Linde J."/>
        </authorList>
    </citation>
    <scope>NUCLEOTIDE SEQUENCE [LARGE SCALE GENOMIC DNA]</scope>
</reference>
<evidence type="ECO:0000313" key="10">
    <source>
        <dbReference type="Proteomes" id="UP000039046"/>
    </source>
</evidence>
<evidence type="ECO:0000256" key="1">
    <source>
        <dbReference type="ARBA" id="ARBA00004141"/>
    </source>
</evidence>
<dbReference type="Pfam" id="PF20684">
    <property type="entry name" value="Fung_rhodopsin"/>
    <property type="match status" value="1"/>
</dbReference>
<keyword evidence="4 7" id="KW-0472">Membrane</keyword>
<evidence type="ECO:0000256" key="6">
    <source>
        <dbReference type="SAM" id="MobiDB-lite"/>
    </source>
</evidence>
<dbReference type="EMBL" id="CDHN01000003">
    <property type="protein sequence ID" value="CEJ89839.1"/>
    <property type="molecule type" value="Genomic_DNA"/>
</dbReference>
<feature type="domain" description="Rhodopsin" evidence="8">
    <location>
        <begin position="27"/>
        <end position="265"/>
    </location>
</feature>
<feature type="transmembrane region" description="Helical" evidence="7">
    <location>
        <begin position="122"/>
        <end position="144"/>
    </location>
</feature>